<accession>A0A839TIN0</accession>
<keyword evidence="3" id="KW-0804">Transcription</keyword>
<dbReference type="SMART" id="SM00342">
    <property type="entry name" value="HTH_ARAC"/>
    <property type="match status" value="1"/>
</dbReference>
<keyword evidence="2 5" id="KW-0238">DNA-binding</keyword>
<dbReference type="AlphaFoldDB" id="A0A839TIN0"/>
<proteinExistence type="predicted"/>
<keyword evidence="1" id="KW-0805">Transcription regulation</keyword>
<dbReference type="Proteomes" id="UP000517523">
    <property type="component" value="Unassembled WGS sequence"/>
</dbReference>
<dbReference type="InterPro" id="IPR020449">
    <property type="entry name" value="Tscrpt_reg_AraC-type_HTH"/>
</dbReference>
<dbReference type="PANTHER" id="PTHR43280">
    <property type="entry name" value="ARAC-FAMILY TRANSCRIPTIONAL REGULATOR"/>
    <property type="match status" value="1"/>
</dbReference>
<dbReference type="Pfam" id="PF12833">
    <property type="entry name" value="HTH_18"/>
    <property type="match status" value="1"/>
</dbReference>
<sequence length="295" mass="34142">MTYPRDLWEDTALENTAYPFQLFQNRCLAARAGHCILYLHWHEHFELLVMKRGSAVIHIDSRPYAAAEGDVLIIPGGSLHVGYSLAEGDVHYDCIVVNASLFNDWLHDPIHIQYVAPYLEGRLRFPVKISCFEEGHPGYLAHLEEIIGELSSKPPAYQLTVKSRLHLFLTLMARENKPSLLEAEAHNAYFPNRERFKQLIRHIESNFSDKMTVEQAARQVSLNPYYFCKLFKRLTGRTFVEYVNICRVKEARRLLTETNDSVTEIASRVGLDNPNYFTKLYKKYMGTTPTRERKS</sequence>
<dbReference type="InterPro" id="IPR003313">
    <property type="entry name" value="AraC-bd"/>
</dbReference>
<dbReference type="PROSITE" id="PS00041">
    <property type="entry name" value="HTH_ARAC_FAMILY_1"/>
    <property type="match status" value="1"/>
</dbReference>
<dbReference type="InterPro" id="IPR018060">
    <property type="entry name" value="HTH_AraC"/>
</dbReference>
<dbReference type="GO" id="GO:0016853">
    <property type="term" value="F:isomerase activity"/>
    <property type="evidence" value="ECO:0007669"/>
    <property type="project" value="UniProtKB-KW"/>
</dbReference>
<gene>
    <name evidence="5" type="ORF">FHS19_001146</name>
</gene>
<evidence type="ECO:0000313" key="6">
    <source>
        <dbReference type="Proteomes" id="UP000517523"/>
    </source>
</evidence>
<dbReference type="PROSITE" id="PS01124">
    <property type="entry name" value="HTH_ARAC_FAMILY_2"/>
    <property type="match status" value="1"/>
</dbReference>
<name>A0A839TIN0_9BACL</name>
<keyword evidence="5" id="KW-0413">Isomerase</keyword>
<dbReference type="InterPro" id="IPR014710">
    <property type="entry name" value="RmlC-like_jellyroll"/>
</dbReference>
<dbReference type="EMBL" id="JACHXJ010000001">
    <property type="protein sequence ID" value="MBB3126492.1"/>
    <property type="molecule type" value="Genomic_DNA"/>
</dbReference>
<dbReference type="Pfam" id="PF02311">
    <property type="entry name" value="AraC_binding"/>
    <property type="match status" value="1"/>
</dbReference>
<dbReference type="InterPro" id="IPR037923">
    <property type="entry name" value="HTH-like"/>
</dbReference>
<feature type="domain" description="HTH araC/xylS-type" evidence="4">
    <location>
        <begin position="197"/>
        <end position="295"/>
    </location>
</feature>
<dbReference type="GO" id="GO:0003700">
    <property type="term" value="F:DNA-binding transcription factor activity"/>
    <property type="evidence" value="ECO:0007669"/>
    <property type="project" value="InterPro"/>
</dbReference>
<evidence type="ECO:0000259" key="4">
    <source>
        <dbReference type="PROSITE" id="PS01124"/>
    </source>
</evidence>
<comment type="caution">
    <text evidence="5">The sequence shown here is derived from an EMBL/GenBank/DDBJ whole genome shotgun (WGS) entry which is preliminary data.</text>
</comment>
<dbReference type="SUPFAM" id="SSF46689">
    <property type="entry name" value="Homeodomain-like"/>
    <property type="match status" value="2"/>
</dbReference>
<dbReference type="Gene3D" id="1.10.10.60">
    <property type="entry name" value="Homeodomain-like"/>
    <property type="match status" value="2"/>
</dbReference>
<evidence type="ECO:0000256" key="3">
    <source>
        <dbReference type="ARBA" id="ARBA00023163"/>
    </source>
</evidence>
<evidence type="ECO:0000313" key="5">
    <source>
        <dbReference type="EMBL" id="MBB3126492.1"/>
    </source>
</evidence>
<organism evidence="5 6">
    <name type="scientific">Paenibacillus rhizosphaerae</name>
    <dbReference type="NCBI Taxonomy" id="297318"/>
    <lineage>
        <taxon>Bacteria</taxon>
        <taxon>Bacillati</taxon>
        <taxon>Bacillota</taxon>
        <taxon>Bacilli</taxon>
        <taxon>Bacillales</taxon>
        <taxon>Paenibacillaceae</taxon>
        <taxon>Paenibacillus</taxon>
    </lineage>
</organism>
<dbReference type="PRINTS" id="PR00032">
    <property type="entry name" value="HTHARAC"/>
</dbReference>
<dbReference type="InterPro" id="IPR009057">
    <property type="entry name" value="Homeodomain-like_sf"/>
</dbReference>
<evidence type="ECO:0000256" key="2">
    <source>
        <dbReference type="ARBA" id="ARBA00023125"/>
    </source>
</evidence>
<dbReference type="PANTHER" id="PTHR43280:SF28">
    <property type="entry name" value="HTH-TYPE TRANSCRIPTIONAL ACTIVATOR RHAS"/>
    <property type="match status" value="1"/>
</dbReference>
<dbReference type="InterPro" id="IPR018062">
    <property type="entry name" value="HTH_AraC-typ_CS"/>
</dbReference>
<dbReference type="GO" id="GO:0043565">
    <property type="term" value="F:sequence-specific DNA binding"/>
    <property type="evidence" value="ECO:0007669"/>
    <property type="project" value="InterPro"/>
</dbReference>
<protein>
    <submittedName>
        <fullName evidence="5">AraC-like DNA-binding protein/mannose-6-phosphate isomerase-like protein (Cupin superfamily)</fullName>
    </submittedName>
</protein>
<dbReference type="SUPFAM" id="SSF51215">
    <property type="entry name" value="Regulatory protein AraC"/>
    <property type="match status" value="1"/>
</dbReference>
<dbReference type="Gene3D" id="2.60.120.10">
    <property type="entry name" value="Jelly Rolls"/>
    <property type="match status" value="1"/>
</dbReference>
<dbReference type="RefSeq" id="WP_183579746.1">
    <property type="nucleotide sequence ID" value="NZ_JACHXJ010000001.1"/>
</dbReference>
<evidence type="ECO:0000256" key="1">
    <source>
        <dbReference type="ARBA" id="ARBA00023015"/>
    </source>
</evidence>
<reference evidence="5 6" key="1">
    <citation type="submission" date="2020-08" db="EMBL/GenBank/DDBJ databases">
        <title>Genomic Encyclopedia of Type Strains, Phase III (KMG-III): the genomes of soil and plant-associated and newly described type strains.</title>
        <authorList>
            <person name="Whitman W."/>
        </authorList>
    </citation>
    <scope>NUCLEOTIDE SEQUENCE [LARGE SCALE GENOMIC DNA]</scope>
    <source>
        <strain evidence="5 6">CECT 5831</strain>
    </source>
</reference>